<gene>
    <name evidence="8" type="ORF">QJS04_geneDACA002290</name>
</gene>
<dbReference type="SMART" id="SM00386">
    <property type="entry name" value="HAT"/>
    <property type="match status" value="5"/>
</dbReference>
<dbReference type="GO" id="GO:0071004">
    <property type="term" value="C:U2-type prespliceosome"/>
    <property type="evidence" value="ECO:0007669"/>
    <property type="project" value="TreeGrafter"/>
</dbReference>
<dbReference type="Pfam" id="PF23241">
    <property type="entry name" value="HAT_PRP39_C"/>
    <property type="match status" value="1"/>
</dbReference>
<dbReference type="InterPro" id="IPR059164">
    <property type="entry name" value="HAT_PRP39_C"/>
</dbReference>
<name>A0AAV9A9N6_ACOGR</name>
<evidence type="ECO:0000256" key="7">
    <source>
        <dbReference type="SAM" id="MobiDB-lite"/>
    </source>
</evidence>
<keyword evidence="2" id="KW-0507">mRNA processing</keyword>
<feature type="compositionally biased region" description="Basic and acidic residues" evidence="7">
    <location>
        <begin position="674"/>
        <end position="686"/>
    </location>
</feature>
<evidence type="ECO:0000256" key="3">
    <source>
        <dbReference type="ARBA" id="ARBA00022737"/>
    </source>
</evidence>
<comment type="similarity">
    <text evidence="6">Belongs to the PRP39 family.</text>
</comment>
<dbReference type="AlphaFoldDB" id="A0AAV9A9N6"/>
<reference evidence="8" key="1">
    <citation type="journal article" date="2023" name="Nat. Commun.">
        <title>Diploid and tetraploid genomes of Acorus and the evolution of monocots.</title>
        <authorList>
            <person name="Ma L."/>
            <person name="Liu K.W."/>
            <person name="Li Z."/>
            <person name="Hsiao Y.Y."/>
            <person name="Qi Y."/>
            <person name="Fu T."/>
            <person name="Tang G.D."/>
            <person name="Zhang D."/>
            <person name="Sun W.H."/>
            <person name="Liu D.K."/>
            <person name="Li Y."/>
            <person name="Chen G.Z."/>
            <person name="Liu X.D."/>
            <person name="Liao X.Y."/>
            <person name="Jiang Y.T."/>
            <person name="Yu X."/>
            <person name="Hao Y."/>
            <person name="Huang J."/>
            <person name="Zhao X.W."/>
            <person name="Ke S."/>
            <person name="Chen Y.Y."/>
            <person name="Wu W.L."/>
            <person name="Hsu J.L."/>
            <person name="Lin Y.F."/>
            <person name="Huang M.D."/>
            <person name="Li C.Y."/>
            <person name="Huang L."/>
            <person name="Wang Z.W."/>
            <person name="Zhao X."/>
            <person name="Zhong W.Y."/>
            <person name="Peng D.H."/>
            <person name="Ahmad S."/>
            <person name="Lan S."/>
            <person name="Zhang J.S."/>
            <person name="Tsai W.C."/>
            <person name="Van de Peer Y."/>
            <person name="Liu Z.J."/>
        </authorList>
    </citation>
    <scope>NUCLEOTIDE SEQUENCE</scope>
    <source>
        <strain evidence="8">SCP</strain>
    </source>
</reference>
<dbReference type="SUPFAM" id="SSF48452">
    <property type="entry name" value="TPR-like"/>
    <property type="match status" value="1"/>
</dbReference>
<dbReference type="GO" id="GO:0000395">
    <property type="term" value="P:mRNA 5'-splice site recognition"/>
    <property type="evidence" value="ECO:0007669"/>
    <property type="project" value="TreeGrafter"/>
</dbReference>
<organism evidence="8 9">
    <name type="scientific">Acorus gramineus</name>
    <name type="common">Dwarf sweet flag</name>
    <dbReference type="NCBI Taxonomy" id="55184"/>
    <lineage>
        <taxon>Eukaryota</taxon>
        <taxon>Viridiplantae</taxon>
        <taxon>Streptophyta</taxon>
        <taxon>Embryophyta</taxon>
        <taxon>Tracheophyta</taxon>
        <taxon>Spermatophyta</taxon>
        <taxon>Magnoliopsida</taxon>
        <taxon>Liliopsida</taxon>
        <taxon>Acoraceae</taxon>
        <taxon>Acorus</taxon>
    </lineage>
</organism>
<dbReference type="Pfam" id="PF23240">
    <property type="entry name" value="HAT_PRP39_N"/>
    <property type="match status" value="1"/>
</dbReference>
<evidence type="ECO:0000256" key="5">
    <source>
        <dbReference type="ARBA" id="ARBA00023242"/>
    </source>
</evidence>
<dbReference type="PANTHER" id="PTHR17204:SF5">
    <property type="entry name" value="PRE-MRNA-PROCESSING FACTOR 39"/>
    <property type="match status" value="1"/>
</dbReference>
<reference evidence="8" key="2">
    <citation type="submission" date="2023-06" db="EMBL/GenBank/DDBJ databases">
        <authorList>
            <person name="Ma L."/>
            <person name="Liu K.-W."/>
            <person name="Li Z."/>
            <person name="Hsiao Y.-Y."/>
            <person name="Qi Y."/>
            <person name="Fu T."/>
            <person name="Tang G."/>
            <person name="Zhang D."/>
            <person name="Sun W.-H."/>
            <person name="Liu D.-K."/>
            <person name="Li Y."/>
            <person name="Chen G.-Z."/>
            <person name="Liu X.-D."/>
            <person name="Liao X.-Y."/>
            <person name="Jiang Y.-T."/>
            <person name="Yu X."/>
            <person name="Hao Y."/>
            <person name="Huang J."/>
            <person name="Zhao X.-W."/>
            <person name="Ke S."/>
            <person name="Chen Y.-Y."/>
            <person name="Wu W.-L."/>
            <person name="Hsu J.-L."/>
            <person name="Lin Y.-F."/>
            <person name="Huang M.-D."/>
            <person name="Li C.-Y."/>
            <person name="Huang L."/>
            <person name="Wang Z.-W."/>
            <person name="Zhao X."/>
            <person name="Zhong W.-Y."/>
            <person name="Peng D.-H."/>
            <person name="Ahmad S."/>
            <person name="Lan S."/>
            <person name="Zhang J.-S."/>
            <person name="Tsai W.-C."/>
            <person name="Van De Peer Y."/>
            <person name="Liu Z.-J."/>
        </authorList>
    </citation>
    <scope>NUCLEOTIDE SEQUENCE</scope>
    <source>
        <strain evidence="8">SCP</strain>
        <tissue evidence="8">Leaves</tissue>
    </source>
</reference>
<comment type="caution">
    <text evidence="8">The sequence shown here is derived from an EMBL/GenBank/DDBJ whole genome shotgun (WGS) entry which is preliminary data.</text>
</comment>
<dbReference type="PANTHER" id="PTHR17204">
    <property type="entry name" value="PRE-MRNA PROCESSING PROTEIN PRP39-RELATED"/>
    <property type="match status" value="1"/>
</dbReference>
<keyword evidence="5" id="KW-0539">Nucleus</keyword>
<dbReference type="FunFam" id="1.25.40.10:FF:000159">
    <property type="entry name" value="Tetratricopeptide repeat (TPR)-like superfamily protein"/>
    <property type="match status" value="1"/>
</dbReference>
<protein>
    <recommendedName>
        <fullName evidence="10">Pre-mRNA-processing factor 39</fullName>
    </recommendedName>
</protein>
<dbReference type="GO" id="GO:0030627">
    <property type="term" value="F:pre-mRNA 5'-splice site binding"/>
    <property type="evidence" value="ECO:0007669"/>
    <property type="project" value="TreeGrafter"/>
</dbReference>
<dbReference type="InterPro" id="IPR003107">
    <property type="entry name" value="HAT"/>
</dbReference>
<comment type="subcellular location">
    <subcellularLocation>
        <location evidence="1">Nucleus</location>
    </subcellularLocation>
</comment>
<keyword evidence="4" id="KW-0508">mRNA splicing</keyword>
<keyword evidence="3" id="KW-0677">Repeat</keyword>
<dbReference type="GO" id="GO:0000243">
    <property type="term" value="C:commitment complex"/>
    <property type="evidence" value="ECO:0007669"/>
    <property type="project" value="TreeGrafter"/>
</dbReference>
<dbReference type="InterPro" id="IPR011990">
    <property type="entry name" value="TPR-like_helical_dom_sf"/>
</dbReference>
<keyword evidence="9" id="KW-1185">Reference proteome</keyword>
<dbReference type="Proteomes" id="UP001179952">
    <property type="component" value="Unassembled WGS sequence"/>
</dbReference>
<feature type="region of interest" description="Disordered" evidence="7">
    <location>
        <begin position="673"/>
        <end position="736"/>
    </location>
</feature>
<evidence type="ECO:0000256" key="4">
    <source>
        <dbReference type="ARBA" id="ARBA00023187"/>
    </source>
</evidence>
<dbReference type="Gene3D" id="1.25.40.10">
    <property type="entry name" value="Tetratricopeptide repeat domain"/>
    <property type="match status" value="2"/>
</dbReference>
<feature type="compositionally biased region" description="Polar residues" evidence="7">
    <location>
        <begin position="708"/>
        <end position="732"/>
    </location>
</feature>
<evidence type="ECO:0000313" key="8">
    <source>
        <dbReference type="EMBL" id="KAK1260895.1"/>
    </source>
</evidence>
<proteinExistence type="inferred from homology"/>
<evidence type="ECO:0008006" key="10">
    <source>
        <dbReference type="Google" id="ProtNLM"/>
    </source>
</evidence>
<evidence type="ECO:0000256" key="2">
    <source>
        <dbReference type="ARBA" id="ARBA00022664"/>
    </source>
</evidence>
<evidence type="ECO:0000256" key="6">
    <source>
        <dbReference type="ARBA" id="ARBA00038019"/>
    </source>
</evidence>
<feature type="compositionally biased region" description="Polar residues" evidence="7">
    <location>
        <begin position="690"/>
        <end position="700"/>
    </location>
</feature>
<accession>A0AAV9A9N6</accession>
<evidence type="ECO:0000256" key="1">
    <source>
        <dbReference type="ARBA" id="ARBA00004123"/>
    </source>
</evidence>
<dbReference type="FunFam" id="1.25.40.10:FF:000064">
    <property type="entry name" value="Putative pre-mrna-processing factor 39"/>
    <property type="match status" value="1"/>
</dbReference>
<dbReference type="GO" id="GO:0005685">
    <property type="term" value="C:U1 snRNP"/>
    <property type="evidence" value="ECO:0007669"/>
    <property type="project" value="TreeGrafter"/>
</dbReference>
<evidence type="ECO:0000313" key="9">
    <source>
        <dbReference type="Proteomes" id="UP001179952"/>
    </source>
</evidence>
<sequence length="816" mass="90592">MEVSATMITQVTNTSEHLSMDYNSAECNTDGPNIVSGSTYAAISAGELVSPIPSSEEAHHPPDGQYYSTNANSAAPAVEATTVSENLVGQEATENQSDQAVGYDSTHGGANEAVNFAFTGATQNGNAPSEAGGAVVEQHFGEDPGAISTEEDRLWSIVRDNCLDFNAWTALIQETENVAENNILKIRKVYDAFLAEFPLCFGYWKKYADHEARLDTVDKVVEVYERAVLAVTYSVDIWLHYCTFAMSAYEDPDTIRRLFERGLAYVGTDYLSYPLWDACISYEYAQQQWSNLAMIYTRILESPIQQLDRYFNSFKELVASRPLSEIRTAEEAQASDQAIAGEVHPGGPEQLSITVSAALKEGEESENYVAIREEMYKKAKEIDSKIIGFETAIRRPYFHVRPLDDPELDNWHNYLDFIERGDNFNKVVKLYERCLIACANYPQYWIRYVECMEASGSMDLANNALTRATQVFVKKQPEIHLFAASFKEQSGDIPGARAHYRLLLSEISPGLFEAIIKQANMEHRLGTEASHSVYEEAIAIESAKDQSQILPMLYVQYVRFLYLVAGNAEKAREILAKALECVQLSRPLLEAVIFWESVQQVPKRIDYLDSLVEKFITSIAESPNITSTADKEELSSLFLEFLDLFGDAQSIKKAYNRHAMLFMRQRGMLGSKKRQADELLTSDKSKSSKTYSGATPTSHASMGDHPNAPNQWTAGLQNPPTWSQAPQPQGHQLNPGYASQAAYNAYGSYGSYSHPQMPASTAAQSTAYGAYPSTYPAQAYPQQVYAQPATATAATAVAFALPQTPAPQAYYSGAYY</sequence>
<dbReference type="EMBL" id="JAUJYN010000011">
    <property type="protein sequence ID" value="KAK1260895.1"/>
    <property type="molecule type" value="Genomic_DNA"/>
</dbReference>